<sequence>MNKKLQHLKAPKRKQLQAQKVSVEGRGLVKFF</sequence>
<gene>
    <name evidence="1" type="ORF">NYM_LOCUS19052</name>
</gene>
<evidence type="ECO:0000313" key="1">
    <source>
        <dbReference type="EMBL" id="VVW33213.1"/>
    </source>
</evidence>
<accession>A0A5K1D606</accession>
<proteinExistence type="predicted"/>
<protein>
    <submittedName>
        <fullName evidence="1">Uncharacterized protein</fullName>
    </submittedName>
</protein>
<organism evidence="1">
    <name type="scientific">Nymphaea colorata</name>
    <name type="common">pocket water lily</name>
    <dbReference type="NCBI Taxonomy" id="210225"/>
    <lineage>
        <taxon>Eukaryota</taxon>
        <taxon>Viridiplantae</taxon>
        <taxon>Streptophyta</taxon>
        <taxon>Embryophyta</taxon>
        <taxon>Tracheophyta</taxon>
        <taxon>Spermatophyta</taxon>
        <taxon>Magnoliopsida</taxon>
        <taxon>Nymphaeales</taxon>
        <taxon>Nymphaeaceae</taxon>
        <taxon>Nymphaea</taxon>
    </lineage>
</organism>
<reference evidence="1" key="1">
    <citation type="submission" date="2019-09" db="EMBL/GenBank/DDBJ databases">
        <authorList>
            <person name="Zhang L."/>
        </authorList>
    </citation>
    <scope>NUCLEOTIDE SEQUENCE</scope>
</reference>
<name>A0A5K1D606_9MAGN</name>
<dbReference type="EMBL" id="LR721783">
    <property type="protein sequence ID" value="VVW33213.1"/>
    <property type="molecule type" value="Genomic_DNA"/>
</dbReference>
<dbReference type="AlphaFoldDB" id="A0A5K1D606"/>